<evidence type="ECO:0000256" key="3">
    <source>
        <dbReference type="ARBA" id="ARBA00009604"/>
    </source>
</evidence>
<evidence type="ECO:0000313" key="9">
    <source>
        <dbReference type="EMBL" id="KGA15343.1"/>
    </source>
</evidence>
<comment type="cofactor">
    <cofactor evidence="1">
        <name>Mg(2+)</name>
        <dbReference type="ChEBI" id="CHEBI:18420"/>
    </cofactor>
</comment>
<dbReference type="EC" id="4.2.1.11" evidence="4"/>
<dbReference type="Pfam" id="PF00113">
    <property type="entry name" value="Enolase_C"/>
    <property type="match status" value="1"/>
</dbReference>
<dbReference type="InterPro" id="IPR020809">
    <property type="entry name" value="Enolase_CS"/>
</dbReference>
<evidence type="ECO:0000256" key="4">
    <source>
        <dbReference type="ARBA" id="ARBA00012058"/>
    </source>
</evidence>
<dbReference type="PRINTS" id="PR00148">
    <property type="entry name" value="ENOLASE"/>
</dbReference>
<protein>
    <recommendedName>
        <fullName evidence="4">phosphopyruvate hydratase</fullName>
        <ecNumber evidence="4">4.2.1.11</ecNumber>
    </recommendedName>
</protein>
<dbReference type="PROSITE" id="PS00164">
    <property type="entry name" value="ENOLASE"/>
    <property type="match status" value="1"/>
</dbReference>
<sequence>YVTNTQRIARGIELKSANALLVKVNQIGSLTETSQAVEMAHRAGFATMMSHRSGETEDTIIADLAVAFNCGQIKSGAPARSDRVAKYNQLLRIEEDLEATARYAGRGAFPRFKG</sequence>
<dbReference type="UniPathway" id="UPA00109">
    <property type="reaction ID" value="UER00187"/>
</dbReference>
<organism evidence="9">
    <name type="scientific">freshwater metagenome</name>
    <dbReference type="NCBI Taxonomy" id="449393"/>
    <lineage>
        <taxon>unclassified sequences</taxon>
        <taxon>metagenomes</taxon>
        <taxon>ecological metagenomes</taxon>
    </lineage>
</organism>
<comment type="similarity">
    <text evidence="3">Belongs to the enolase family.</text>
</comment>
<dbReference type="SMART" id="SM01192">
    <property type="entry name" value="Enolase_C"/>
    <property type="match status" value="1"/>
</dbReference>
<dbReference type="GO" id="GO:0000015">
    <property type="term" value="C:phosphopyruvate hydratase complex"/>
    <property type="evidence" value="ECO:0007669"/>
    <property type="project" value="InterPro"/>
</dbReference>
<feature type="non-terminal residue" evidence="9">
    <location>
        <position position="1"/>
    </location>
</feature>
<comment type="caution">
    <text evidence="9">The sequence shown here is derived from an EMBL/GenBank/DDBJ whole genome shotgun (WGS) entry which is preliminary data.</text>
</comment>
<dbReference type="GO" id="GO:0004634">
    <property type="term" value="F:phosphopyruvate hydratase activity"/>
    <property type="evidence" value="ECO:0007669"/>
    <property type="project" value="UniProtKB-EC"/>
</dbReference>
<evidence type="ECO:0000256" key="1">
    <source>
        <dbReference type="ARBA" id="ARBA00001946"/>
    </source>
</evidence>
<evidence type="ECO:0000256" key="6">
    <source>
        <dbReference type="ARBA" id="ARBA00023152"/>
    </source>
</evidence>
<feature type="domain" description="Enolase C-terminal TIM barrel" evidence="8">
    <location>
        <begin position="1"/>
        <end position="111"/>
    </location>
</feature>
<name>A0A094SB74_9ZZZZ</name>
<reference evidence="9" key="1">
    <citation type="submission" date="2014-06" db="EMBL/GenBank/DDBJ databases">
        <title>Key roles for freshwater Actinobacteria revealed by deep metagenomic sequencing.</title>
        <authorList>
            <person name="Ghai R."/>
            <person name="Mizuno C.M."/>
            <person name="Picazo A."/>
            <person name="Camacho A."/>
            <person name="Rodriguez-Valera F."/>
        </authorList>
    </citation>
    <scope>NUCLEOTIDE SEQUENCE</scope>
</reference>
<dbReference type="SUPFAM" id="SSF51604">
    <property type="entry name" value="Enolase C-terminal domain-like"/>
    <property type="match status" value="1"/>
</dbReference>
<keyword evidence="7" id="KW-0456">Lyase</keyword>
<dbReference type="InterPro" id="IPR020810">
    <property type="entry name" value="Enolase_C"/>
</dbReference>
<keyword evidence="6" id="KW-0324">Glycolysis</keyword>
<evidence type="ECO:0000256" key="7">
    <source>
        <dbReference type="ARBA" id="ARBA00023239"/>
    </source>
</evidence>
<accession>A0A094SB74</accession>
<dbReference type="EMBL" id="JNSL01000117">
    <property type="protein sequence ID" value="KGA15343.1"/>
    <property type="molecule type" value="Genomic_DNA"/>
</dbReference>
<evidence type="ECO:0000256" key="5">
    <source>
        <dbReference type="ARBA" id="ARBA00022842"/>
    </source>
</evidence>
<dbReference type="PANTHER" id="PTHR11902:SF1">
    <property type="entry name" value="ENOLASE"/>
    <property type="match status" value="1"/>
</dbReference>
<evidence type="ECO:0000256" key="2">
    <source>
        <dbReference type="ARBA" id="ARBA00005031"/>
    </source>
</evidence>
<dbReference type="AlphaFoldDB" id="A0A094SB74"/>
<proteinExistence type="inferred from homology"/>
<dbReference type="GO" id="GO:0006096">
    <property type="term" value="P:glycolytic process"/>
    <property type="evidence" value="ECO:0007669"/>
    <property type="project" value="UniProtKB-UniPathway"/>
</dbReference>
<dbReference type="PANTHER" id="PTHR11902">
    <property type="entry name" value="ENOLASE"/>
    <property type="match status" value="1"/>
</dbReference>
<dbReference type="InterPro" id="IPR036849">
    <property type="entry name" value="Enolase-like_C_sf"/>
</dbReference>
<dbReference type="InterPro" id="IPR000941">
    <property type="entry name" value="Enolase"/>
</dbReference>
<dbReference type="GO" id="GO:0000287">
    <property type="term" value="F:magnesium ion binding"/>
    <property type="evidence" value="ECO:0007669"/>
    <property type="project" value="InterPro"/>
</dbReference>
<dbReference type="Gene3D" id="3.20.20.120">
    <property type="entry name" value="Enolase-like C-terminal domain"/>
    <property type="match status" value="1"/>
</dbReference>
<comment type="pathway">
    <text evidence="2">Carbohydrate degradation; glycolysis; pyruvate from D-glyceraldehyde 3-phosphate: step 4/5.</text>
</comment>
<gene>
    <name evidence="9" type="ORF">GM51_15180</name>
</gene>
<keyword evidence="5" id="KW-0460">Magnesium</keyword>
<evidence type="ECO:0000259" key="8">
    <source>
        <dbReference type="SMART" id="SM01192"/>
    </source>
</evidence>